<evidence type="ECO:0000313" key="2">
    <source>
        <dbReference type="EMBL" id="GAB12581.1"/>
    </source>
</evidence>
<gene>
    <name evidence="2" type="ORF">ARGLB_020_00010</name>
</gene>
<dbReference type="AlphaFoldDB" id="H0QID0"/>
<feature type="non-terminal residue" evidence="2">
    <location>
        <position position="1"/>
    </location>
</feature>
<evidence type="ECO:0000256" key="1">
    <source>
        <dbReference type="SAM" id="Phobius"/>
    </source>
</evidence>
<protein>
    <recommendedName>
        <fullName evidence="4">MFS transporter</fullName>
    </recommendedName>
</protein>
<evidence type="ECO:0000313" key="3">
    <source>
        <dbReference type="Proteomes" id="UP000003828"/>
    </source>
</evidence>
<proteinExistence type="predicted"/>
<accession>H0QID0</accession>
<feature type="transmembrane region" description="Helical" evidence="1">
    <location>
        <begin position="9"/>
        <end position="31"/>
    </location>
</feature>
<sequence length="80" mass="9195">HPQERRSRIYWWTQIVLGVIAMIVGPILLLREPTRDHVLIAAAIVVVGAIALFLSIRELTKLPEEYRYEGEEDDSNIGPW</sequence>
<comment type="caution">
    <text evidence="2">The sequence shown here is derived from an EMBL/GenBank/DDBJ whole genome shotgun (WGS) entry which is preliminary data.</text>
</comment>
<dbReference type="EMBL" id="BAEG01000020">
    <property type="protein sequence ID" value="GAB12581.1"/>
    <property type="molecule type" value="Genomic_DNA"/>
</dbReference>
<organism evidence="2 3">
    <name type="scientific">Arthrobacter globiformis (strain ATCC 8010 / DSM 20124 / JCM 1332 / NBRC 12137 / NCIMB 8907 / NRRL B-2979 / 168)</name>
    <dbReference type="NCBI Taxonomy" id="1077972"/>
    <lineage>
        <taxon>Bacteria</taxon>
        <taxon>Bacillati</taxon>
        <taxon>Actinomycetota</taxon>
        <taxon>Actinomycetes</taxon>
        <taxon>Micrococcales</taxon>
        <taxon>Micrococcaceae</taxon>
        <taxon>Arthrobacter</taxon>
    </lineage>
</organism>
<feature type="transmembrane region" description="Helical" evidence="1">
    <location>
        <begin position="37"/>
        <end position="56"/>
    </location>
</feature>
<reference evidence="2 3" key="1">
    <citation type="submission" date="2011-12" db="EMBL/GenBank/DDBJ databases">
        <title>Whole genome shotgun sequence of Arthrobacter globiformis NBRC 12137.</title>
        <authorList>
            <person name="Miyazawa S."/>
            <person name="Hosoyama A."/>
            <person name="Tsuchikane K."/>
            <person name="Katsumata H."/>
            <person name="Yamazaki S."/>
            <person name="Fujita N."/>
        </authorList>
    </citation>
    <scope>NUCLEOTIDE SEQUENCE [LARGE SCALE GENOMIC DNA]</scope>
    <source>
        <strain evidence="2 3">NBRC 12137</strain>
    </source>
</reference>
<dbReference type="Proteomes" id="UP000003828">
    <property type="component" value="Unassembled WGS sequence"/>
</dbReference>
<keyword evidence="1" id="KW-0812">Transmembrane</keyword>
<keyword evidence="3" id="KW-1185">Reference proteome</keyword>
<keyword evidence="1" id="KW-1133">Transmembrane helix</keyword>
<evidence type="ECO:0008006" key="4">
    <source>
        <dbReference type="Google" id="ProtNLM"/>
    </source>
</evidence>
<keyword evidence="1" id="KW-0472">Membrane</keyword>
<name>H0QID0_ARTG1</name>
<dbReference type="RefSeq" id="WP_003798865.1">
    <property type="nucleotide sequence ID" value="NZ_BAEG01000020.1"/>
</dbReference>